<evidence type="ECO:0000259" key="2">
    <source>
        <dbReference type="Pfam" id="PF06068"/>
    </source>
</evidence>
<dbReference type="AlphaFoldDB" id="A0AA88VCV0"/>
<organism evidence="3 4">
    <name type="scientific">Escallonia herrerae</name>
    <dbReference type="NCBI Taxonomy" id="1293975"/>
    <lineage>
        <taxon>Eukaryota</taxon>
        <taxon>Viridiplantae</taxon>
        <taxon>Streptophyta</taxon>
        <taxon>Embryophyta</taxon>
        <taxon>Tracheophyta</taxon>
        <taxon>Spermatophyta</taxon>
        <taxon>Magnoliopsida</taxon>
        <taxon>eudicotyledons</taxon>
        <taxon>Gunneridae</taxon>
        <taxon>Pentapetalae</taxon>
        <taxon>asterids</taxon>
        <taxon>campanulids</taxon>
        <taxon>Escalloniales</taxon>
        <taxon>Escalloniaceae</taxon>
        <taxon>Escallonia</taxon>
    </lineage>
</organism>
<name>A0AA88VCV0_9ASTE</name>
<sequence length="146" mass="16219">MDILAKEFNEFLKIKKVGNPHKSKNDSSVDITSWENKKKKGSRKKHSMKTSIEAIIYSDDDSNGDEGGHFDEGDANLCFMARKDDEAKGKALPLATAFVGQAAAREAGGLIVDMICQKKMAGRVLLLTRPLALEGSPRTWYFLRAW</sequence>
<evidence type="ECO:0000256" key="1">
    <source>
        <dbReference type="SAM" id="MobiDB-lite"/>
    </source>
</evidence>
<gene>
    <name evidence="3" type="ORF">RJ639_015677</name>
</gene>
<dbReference type="GO" id="GO:0005524">
    <property type="term" value="F:ATP binding"/>
    <property type="evidence" value="ECO:0007669"/>
    <property type="project" value="InterPro"/>
</dbReference>
<accession>A0AA88VCV0</accession>
<protein>
    <recommendedName>
        <fullName evidence="2">TIP49 P-loop domain-containing protein</fullName>
    </recommendedName>
</protein>
<dbReference type="Pfam" id="PF06068">
    <property type="entry name" value="TIP49"/>
    <property type="match status" value="1"/>
</dbReference>
<proteinExistence type="predicted"/>
<dbReference type="Proteomes" id="UP001188597">
    <property type="component" value="Unassembled WGS sequence"/>
</dbReference>
<dbReference type="InterPro" id="IPR010339">
    <property type="entry name" value="TIP49_P-loop"/>
</dbReference>
<evidence type="ECO:0000313" key="4">
    <source>
        <dbReference type="Proteomes" id="UP001188597"/>
    </source>
</evidence>
<feature type="compositionally biased region" description="Basic residues" evidence="1">
    <location>
        <begin position="37"/>
        <end position="48"/>
    </location>
</feature>
<evidence type="ECO:0000313" key="3">
    <source>
        <dbReference type="EMBL" id="KAK3006127.1"/>
    </source>
</evidence>
<reference evidence="3" key="1">
    <citation type="submission" date="2022-12" db="EMBL/GenBank/DDBJ databases">
        <title>Draft genome assemblies for two species of Escallonia (Escalloniales).</title>
        <authorList>
            <person name="Chanderbali A."/>
            <person name="Dervinis C."/>
            <person name="Anghel I."/>
            <person name="Soltis D."/>
            <person name="Soltis P."/>
            <person name="Zapata F."/>
        </authorList>
    </citation>
    <scope>NUCLEOTIDE SEQUENCE</scope>
    <source>
        <strain evidence="3">UCBG64.0493</strain>
        <tissue evidence="3">Leaf</tissue>
    </source>
</reference>
<dbReference type="EMBL" id="JAVXUP010002036">
    <property type="protein sequence ID" value="KAK3006127.1"/>
    <property type="molecule type" value="Genomic_DNA"/>
</dbReference>
<feature type="region of interest" description="Disordered" evidence="1">
    <location>
        <begin position="18"/>
        <end position="48"/>
    </location>
</feature>
<keyword evidence="4" id="KW-1185">Reference proteome</keyword>
<feature type="domain" description="TIP49 P-loop" evidence="2">
    <location>
        <begin position="88"/>
        <end position="129"/>
    </location>
</feature>
<comment type="caution">
    <text evidence="3">The sequence shown here is derived from an EMBL/GenBank/DDBJ whole genome shotgun (WGS) entry which is preliminary data.</text>
</comment>